<proteinExistence type="predicted"/>
<name>A0A6V8MGJ3_9BACT</name>
<dbReference type="EMBL" id="BLXX01000003">
    <property type="protein sequence ID" value="GFO59034.1"/>
    <property type="molecule type" value="Genomic_DNA"/>
</dbReference>
<evidence type="ECO:0000256" key="1">
    <source>
        <dbReference type="SAM" id="MobiDB-lite"/>
    </source>
</evidence>
<dbReference type="AlphaFoldDB" id="A0A6V8MGJ3"/>
<dbReference type="Proteomes" id="UP000556026">
    <property type="component" value="Unassembled WGS sequence"/>
</dbReference>
<comment type="caution">
    <text evidence="3">The sequence shown here is derived from an EMBL/GenBank/DDBJ whole genome shotgun (WGS) entry which is preliminary data.</text>
</comment>
<accession>A0A6V8MGJ3</accession>
<dbReference type="Pfam" id="PF10135">
    <property type="entry name" value="Rod-binding"/>
    <property type="match status" value="1"/>
</dbReference>
<evidence type="ECO:0000313" key="4">
    <source>
        <dbReference type="Proteomes" id="UP000556026"/>
    </source>
</evidence>
<sequence length="115" mass="12114">MEINSLSGAGIAGAPQQNQALKSAGRAADKDPAAVRKVTQEFEAMFLGMMLKSMRDTVGKDKMTGGGRGEETFQSLLDQEYAATAAKSGGVGLARSLEQELTRGNQAGKVIKHEN</sequence>
<dbReference type="InterPro" id="IPR019301">
    <property type="entry name" value="Flagellar_prot_FlgJ_N"/>
</dbReference>
<feature type="domain" description="Flagellar protein FlgJ N-terminal" evidence="2">
    <location>
        <begin position="52"/>
        <end position="99"/>
    </location>
</feature>
<dbReference type="RefSeq" id="WP_183353882.1">
    <property type="nucleotide sequence ID" value="NZ_BLXX01000003.1"/>
</dbReference>
<feature type="region of interest" description="Disordered" evidence="1">
    <location>
        <begin position="1"/>
        <end position="33"/>
    </location>
</feature>
<evidence type="ECO:0000259" key="2">
    <source>
        <dbReference type="Pfam" id="PF10135"/>
    </source>
</evidence>
<protein>
    <recommendedName>
        <fullName evidence="2">Flagellar protein FlgJ N-terminal domain-containing protein</fullName>
    </recommendedName>
</protein>
<reference evidence="4" key="1">
    <citation type="submission" date="2020-06" db="EMBL/GenBank/DDBJ databases">
        <title>Draft genomic sequence of Geomonas sp. Red330.</title>
        <authorList>
            <person name="Itoh H."/>
            <person name="Zhenxing X."/>
            <person name="Ushijima N."/>
            <person name="Masuda Y."/>
            <person name="Shiratori Y."/>
            <person name="Senoo K."/>
        </authorList>
    </citation>
    <scope>NUCLEOTIDE SEQUENCE [LARGE SCALE GENOMIC DNA]</scope>
    <source>
        <strain evidence="4">Red330</strain>
    </source>
</reference>
<evidence type="ECO:0000313" key="3">
    <source>
        <dbReference type="EMBL" id="GFO59034.1"/>
    </source>
</evidence>
<gene>
    <name evidence="3" type="ORF">GMST_13590</name>
</gene>
<organism evidence="3 4">
    <name type="scientific">Geomonas silvestris</name>
    <dbReference type="NCBI Taxonomy" id="2740184"/>
    <lineage>
        <taxon>Bacteria</taxon>
        <taxon>Pseudomonadati</taxon>
        <taxon>Thermodesulfobacteriota</taxon>
        <taxon>Desulfuromonadia</taxon>
        <taxon>Geobacterales</taxon>
        <taxon>Geobacteraceae</taxon>
        <taxon>Geomonas</taxon>
    </lineage>
</organism>
<keyword evidence="4" id="KW-1185">Reference proteome</keyword>